<feature type="region of interest" description="Disordered" evidence="1">
    <location>
        <begin position="256"/>
        <end position="276"/>
    </location>
</feature>
<evidence type="ECO:0000313" key="2">
    <source>
        <dbReference type="EMBL" id="KAL1525755.1"/>
    </source>
</evidence>
<feature type="region of interest" description="Disordered" evidence="1">
    <location>
        <begin position="1"/>
        <end position="28"/>
    </location>
</feature>
<evidence type="ECO:0008006" key="4">
    <source>
        <dbReference type="Google" id="ProtNLM"/>
    </source>
</evidence>
<reference evidence="2 3" key="1">
    <citation type="journal article" date="2024" name="Science">
        <title>Giant polyketide synthase enzymes in the biosynthesis of giant marine polyether toxins.</title>
        <authorList>
            <person name="Fallon T.R."/>
            <person name="Shende V.V."/>
            <person name="Wierzbicki I.H."/>
            <person name="Pendleton A.L."/>
            <person name="Watervoot N.F."/>
            <person name="Auber R.P."/>
            <person name="Gonzalez D.J."/>
            <person name="Wisecaver J.H."/>
            <person name="Moore B.S."/>
        </authorList>
    </citation>
    <scope>NUCLEOTIDE SEQUENCE [LARGE SCALE GENOMIC DNA]</scope>
    <source>
        <strain evidence="2 3">12B1</strain>
    </source>
</reference>
<dbReference type="Proteomes" id="UP001515480">
    <property type="component" value="Unassembled WGS sequence"/>
</dbReference>
<organism evidence="2 3">
    <name type="scientific">Prymnesium parvum</name>
    <name type="common">Toxic golden alga</name>
    <dbReference type="NCBI Taxonomy" id="97485"/>
    <lineage>
        <taxon>Eukaryota</taxon>
        <taxon>Haptista</taxon>
        <taxon>Haptophyta</taxon>
        <taxon>Prymnesiophyceae</taxon>
        <taxon>Prymnesiales</taxon>
        <taxon>Prymnesiaceae</taxon>
        <taxon>Prymnesium</taxon>
    </lineage>
</organism>
<protein>
    <recommendedName>
        <fullName evidence="4">Coenzyme Q-binding protein COQ10 START domain-containing protein</fullName>
    </recommendedName>
</protein>
<dbReference type="EMBL" id="JBGBPQ010000004">
    <property type="protein sequence ID" value="KAL1525755.1"/>
    <property type="molecule type" value="Genomic_DNA"/>
</dbReference>
<evidence type="ECO:0000313" key="3">
    <source>
        <dbReference type="Proteomes" id="UP001515480"/>
    </source>
</evidence>
<evidence type="ECO:0000256" key="1">
    <source>
        <dbReference type="SAM" id="MobiDB-lite"/>
    </source>
</evidence>
<name>A0AB34JVQ5_PRYPA</name>
<gene>
    <name evidence="2" type="ORF">AB1Y20_020599</name>
</gene>
<dbReference type="AlphaFoldDB" id="A0AB34JVQ5"/>
<feature type="compositionally biased region" description="Low complexity" evidence="1">
    <location>
        <begin position="261"/>
        <end position="273"/>
    </location>
</feature>
<comment type="caution">
    <text evidence="2">The sequence shown here is derived from an EMBL/GenBank/DDBJ whole genome shotgun (WGS) entry which is preliminary data.</text>
</comment>
<sequence length="335" mass="38168">MEDARLSKKVGGGNKRRRANTAKKTSGNSVRVSVDLPFLKEDVFRELMNAEHPLGISEKKTSFQMIWKGKDPEHVMSVGYTRKTVLEMGVFTSTTMAELVEVEENSKMKWKIVSSSGGLVSMTSNKRVPECCIALRKSARGSTVEITYEYEQLTALCPLYFIGPWIARGLQFILQRKVEKMLSIQMESRGYTSRLEVSATRLQAACASFMVRRVERSIIARERILGGYRSTKADKNNNEPTLKDIVERQWREKKRMNPGGRVSMVSSDRSSMMSRKDVARKTNIVIRGREEVVLRKRKTDDFRKLASQEDLERMARINAIVILEPGTISNCMLRV</sequence>
<proteinExistence type="predicted"/>
<accession>A0AB34JVQ5</accession>
<keyword evidence="3" id="KW-1185">Reference proteome</keyword>